<dbReference type="RefSeq" id="WP_183384201.1">
    <property type="nucleotide sequence ID" value="NZ_JACHXR010000007.1"/>
</dbReference>
<dbReference type="AlphaFoldDB" id="A0A7W5EWQ7"/>
<dbReference type="InterPro" id="IPR009363">
    <property type="entry name" value="Phage_Mu_Gp16"/>
</dbReference>
<organism evidence="1 2">
    <name type="scientific">Halomonas stenophila</name>
    <dbReference type="NCBI Taxonomy" id="795312"/>
    <lineage>
        <taxon>Bacteria</taxon>
        <taxon>Pseudomonadati</taxon>
        <taxon>Pseudomonadota</taxon>
        <taxon>Gammaproteobacteria</taxon>
        <taxon>Oceanospirillales</taxon>
        <taxon>Halomonadaceae</taxon>
        <taxon>Halomonas</taxon>
    </lineage>
</organism>
<comment type="caution">
    <text evidence="1">The sequence shown here is derived from an EMBL/GenBank/DDBJ whole genome shotgun (WGS) entry which is preliminary data.</text>
</comment>
<name>A0A7W5EWQ7_9GAMM</name>
<evidence type="ECO:0000313" key="1">
    <source>
        <dbReference type="EMBL" id="MBB3231725.1"/>
    </source>
</evidence>
<proteinExistence type="predicted"/>
<dbReference type="EMBL" id="JACHXR010000007">
    <property type="protein sequence ID" value="MBB3231725.1"/>
    <property type="molecule type" value="Genomic_DNA"/>
</dbReference>
<reference evidence="1 2" key="1">
    <citation type="submission" date="2020-08" db="EMBL/GenBank/DDBJ databases">
        <title>Genomic Encyclopedia of Type Strains, Phase III (KMG-III): the genomes of soil and plant-associated and newly described type strains.</title>
        <authorList>
            <person name="Whitman W."/>
        </authorList>
    </citation>
    <scope>NUCLEOTIDE SEQUENCE [LARGE SCALE GENOMIC DNA]</scope>
    <source>
        <strain evidence="1 2">CECT 7744</strain>
    </source>
</reference>
<sequence>MISRGKLAQIHIAKAQLGLSDDEYRAILARTAGVSSAKQLTNRNVGAVLHEFRRLGWQPKPAKKAGRKAPRPPATRRVVMGKIEALLADAGRPWAYADGMARHMFRVERVDWLDDDQLQRLMQALIIDNKRHGGEG</sequence>
<dbReference type="Proteomes" id="UP000518892">
    <property type="component" value="Unassembled WGS sequence"/>
</dbReference>
<evidence type="ECO:0000313" key="2">
    <source>
        <dbReference type="Proteomes" id="UP000518892"/>
    </source>
</evidence>
<gene>
    <name evidence="1" type="ORF">FHR97_002584</name>
</gene>
<keyword evidence="2" id="KW-1185">Reference proteome</keyword>
<accession>A0A7W5EWQ7</accession>
<dbReference type="Pfam" id="PF06252">
    <property type="entry name" value="GemA"/>
    <property type="match status" value="1"/>
</dbReference>
<protein>
    <submittedName>
        <fullName evidence="1">Phage gp16-like protein</fullName>
    </submittedName>
</protein>